<evidence type="ECO:0000256" key="8">
    <source>
        <dbReference type="ARBA" id="ARBA00023210"/>
    </source>
</evidence>
<comment type="caution">
    <text evidence="12">The sequence shown here is derived from an EMBL/GenBank/DDBJ whole genome shotgun (WGS) entry which is preliminary data.</text>
</comment>
<keyword evidence="8 10" id="KW-0717">Septation</keyword>
<evidence type="ECO:0000256" key="10">
    <source>
        <dbReference type="HAMAP-Rule" id="MF_00321"/>
    </source>
</evidence>
<comment type="function">
    <text evidence="10">Necessary for normal cell division and for the maintenance of normal septation.</text>
</comment>
<keyword evidence="4" id="KW-0479">Metal-binding</keyword>
<gene>
    <name evidence="12" type="primary">yihA</name>
    <name evidence="10" type="synonym">engB</name>
    <name evidence="12" type="ORF">P9847_02260</name>
</gene>
<keyword evidence="6" id="KW-0460">Magnesium</keyword>
<dbReference type="Proteomes" id="UP001343257">
    <property type="component" value="Unassembled WGS sequence"/>
</dbReference>
<comment type="similarity">
    <text evidence="2 10">Belongs to the TRAFAC class TrmE-Era-EngA-EngB-Septin-like GTPase superfamily. EngB GTPase family.</text>
</comment>
<comment type="cofactor">
    <cofactor evidence="1">
        <name>Mg(2+)</name>
        <dbReference type="ChEBI" id="CHEBI:18420"/>
    </cofactor>
</comment>
<sequence length="211" mass="24109">MKVTQAEFVISAVGPDQYPEDALPEIALAGRSNVGKSSLINRMINRKNLARTSSTPGKTQHLNYYRINEDLYFVDFPGYGYAKVSKTQRQVWGKMIEKYLLERDTLKLVLLIVDLRHPPTKDDEMMYDWLKHYDIPICVVATKADKIPKSRWQKHVKQMKEALLLRKTDAFVMYSSETGLGKEELWAHISSAAGLGQEEAQQQEGEHHGEA</sequence>
<keyword evidence="13" id="KW-1185">Reference proteome</keyword>
<dbReference type="Gene3D" id="3.40.50.300">
    <property type="entry name" value="P-loop containing nucleotide triphosphate hydrolases"/>
    <property type="match status" value="1"/>
</dbReference>
<dbReference type="HAMAP" id="MF_00321">
    <property type="entry name" value="GTPase_EngB"/>
    <property type="match status" value="1"/>
</dbReference>
<evidence type="ECO:0000256" key="3">
    <source>
        <dbReference type="ARBA" id="ARBA00022618"/>
    </source>
</evidence>
<evidence type="ECO:0000256" key="5">
    <source>
        <dbReference type="ARBA" id="ARBA00022741"/>
    </source>
</evidence>
<dbReference type="PANTHER" id="PTHR11649">
    <property type="entry name" value="MSS1/TRME-RELATED GTP-BINDING PROTEIN"/>
    <property type="match status" value="1"/>
</dbReference>
<evidence type="ECO:0000256" key="1">
    <source>
        <dbReference type="ARBA" id="ARBA00001946"/>
    </source>
</evidence>
<name>A0ABU6PMN2_9BACL</name>
<keyword evidence="3 10" id="KW-0132">Cell division</keyword>
<evidence type="ECO:0000313" key="12">
    <source>
        <dbReference type="EMBL" id="MED5016123.1"/>
    </source>
</evidence>
<protein>
    <recommendedName>
        <fullName evidence="10">Probable GTP-binding protein EngB</fullName>
    </recommendedName>
</protein>
<dbReference type="NCBIfam" id="TIGR00231">
    <property type="entry name" value="small_GTP"/>
    <property type="match status" value="1"/>
</dbReference>
<feature type="domain" description="EngB-type G" evidence="11">
    <location>
        <begin position="22"/>
        <end position="195"/>
    </location>
</feature>
<evidence type="ECO:0000256" key="6">
    <source>
        <dbReference type="ARBA" id="ARBA00022842"/>
    </source>
</evidence>
<dbReference type="InterPro" id="IPR030393">
    <property type="entry name" value="G_ENGB_dom"/>
</dbReference>
<dbReference type="InterPro" id="IPR019987">
    <property type="entry name" value="GTP-bd_ribosome_bio_YsxC"/>
</dbReference>
<keyword evidence="5 10" id="KW-0547">Nucleotide-binding</keyword>
<dbReference type="PANTHER" id="PTHR11649:SF13">
    <property type="entry name" value="ENGB-TYPE G DOMAIN-CONTAINING PROTEIN"/>
    <property type="match status" value="1"/>
</dbReference>
<dbReference type="CDD" id="cd01876">
    <property type="entry name" value="YihA_EngB"/>
    <property type="match status" value="1"/>
</dbReference>
<dbReference type="EMBL" id="JARTLD010000004">
    <property type="protein sequence ID" value="MED5016123.1"/>
    <property type="molecule type" value="Genomic_DNA"/>
</dbReference>
<dbReference type="SUPFAM" id="SSF52540">
    <property type="entry name" value="P-loop containing nucleoside triphosphate hydrolases"/>
    <property type="match status" value="1"/>
</dbReference>
<dbReference type="InterPro" id="IPR027417">
    <property type="entry name" value="P-loop_NTPase"/>
</dbReference>
<keyword evidence="9 10" id="KW-0131">Cell cycle</keyword>
<evidence type="ECO:0000256" key="9">
    <source>
        <dbReference type="ARBA" id="ARBA00023306"/>
    </source>
</evidence>
<accession>A0ABU6PMN2</accession>
<proteinExistence type="inferred from homology"/>
<reference evidence="12 13" key="1">
    <citation type="submission" date="2023-03" db="EMBL/GenBank/DDBJ databases">
        <title>Bacillus Genome Sequencing.</title>
        <authorList>
            <person name="Dunlap C."/>
        </authorList>
    </citation>
    <scope>NUCLEOTIDE SEQUENCE [LARGE SCALE GENOMIC DNA]</scope>
    <source>
        <strain evidence="12 13">NRS-52</strain>
    </source>
</reference>
<organism evidence="12 13">
    <name type="scientific">Paenibacillus chibensis</name>
    <dbReference type="NCBI Taxonomy" id="59846"/>
    <lineage>
        <taxon>Bacteria</taxon>
        <taxon>Bacillati</taxon>
        <taxon>Bacillota</taxon>
        <taxon>Bacilli</taxon>
        <taxon>Bacillales</taxon>
        <taxon>Paenibacillaceae</taxon>
        <taxon>Paenibacillus</taxon>
    </lineage>
</organism>
<keyword evidence="7 10" id="KW-0342">GTP-binding</keyword>
<dbReference type="PROSITE" id="PS51706">
    <property type="entry name" value="G_ENGB"/>
    <property type="match status" value="1"/>
</dbReference>
<evidence type="ECO:0000256" key="7">
    <source>
        <dbReference type="ARBA" id="ARBA00023134"/>
    </source>
</evidence>
<evidence type="ECO:0000256" key="4">
    <source>
        <dbReference type="ARBA" id="ARBA00022723"/>
    </source>
</evidence>
<dbReference type="NCBIfam" id="TIGR03598">
    <property type="entry name" value="GTPase_YsxC"/>
    <property type="match status" value="1"/>
</dbReference>
<dbReference type="Pfam" id="PF01926">
    <property type="entry name" value="MMR_HSR1"/>
    <property type="match status" value="1"/>
</dbReference>
<evidence type="ECO:0000313" key="13">
    <source>
        <dbReference type="Proteomes" id="UP001343257"/>
    </source>
</evidence>
<dbReference type="InterPro" id="IPR005225">
    <property type="entry name" value="Small_GTP-bd"/>
</dbReference>
<dbReference type="InterPro" id="IPR006073">
    <property type="entry name" value="GTP-bd"/>
</dbReference>
<evidence type="ECO:0000259" key="11">
    <source>
        <dbReference type="PROSITE" id="PS51706"/>
    </source>
</evidence>
<dbReference type="RefSeq" id="WP_127606397.1">
    <property type="nucleotide sequence ID" value="NZ_BIMK01000038.1"/>
</dbReference>
<evidence type="ECO:0000256" key="2">
    <source>
        <dbReference type="ARBA" id="ARBA00009638"/>
    </source>
</evidence>